<gene>
    <name evidence="3" type="ORF">CNF02_09260</name>
</gene>
<keyword evidence="2" id="KW-0732">Signal</keyword>
<dbReference type="EMBL" id="NTJZ01000009">
    <property type="protein sequence ID" value="PDH33365.1"/>
    <property type="molecule type" value="Genomic_DNA"/>
</dbReference>
<evidence type="ECO:0000313" key="3">
    <source>
        <dbReference type="EMBL" id="PDH33365.1"/>
    </source>
</evidence>
<comment type="caution">
    <text evidence="3">The sequence shown here is derived from an EMBL/GenBank/DDBJ whole genome shotgun (WGS) entry which is preliminary data.</text>
</comment>
<protein>
    <submittedName>
        <fullName evidence="3">Uncharacterized protein</fullName>
    </submittedName>
</protein>
<dbReference type="Proteomes" id="UP000219329">
    <property type="component" value="Unassembled WGS sequence"/>
</dbReference>
<name>A0A2A5W9Z8_9GAMM</name>
<evidence type="ECO:0000256" key="1">
    <source>
        <dbReference type="SAM" id="MobiDB-lite"/>
    </source>
</evidence>
<reference evidence="3 4" key="1">
    <citation type="submission" date="2017-08" db="EMBL/GenBank/DDBJ databases">
        <title>Fine stratification of microbial communities through a metagenomic profile of the photic zone.</title>
        <authorList>
            <person name="Haro-Moreno J.M."/>
            <person name="Lopez-Perez M."/>
            <person name="De La Torre J."/>
            <person name="Picazo A."/>
            <person name="Camacho A."/>
            <person name="Rodriguez-Valera F."/>
        </authorList>
    </citation>
    <scope>NUCLEOTIDE SEQUENCE [LARGE SCALE GENOMIC DNA]</scope>
    <source>
        <strain evidence="3">MED-G28</strain>
    </source>
</reference>
<feature type="chain" id="PRO_5012608003" evidence="2">
    <location>
        <begin position="24"/>
        <end position="343"/>
    </location>
</feature>
<evidence type="ECO:0000256" key="2">
    <source>
        <dbReference type="SAM" id="SignalP"/>
    </source>
</evidence>
<evidence type="ECO:0000313" key="4">
    <source>
        <dbReference type="Proteomes" id="UP000219329"/>
    </source>
</evidence>
<feature type="signal peptide" evidence="2">
    <location>
        <begin position="1"/>
        <end position="23"/>
    </location>
</feature>
<accession>A0A2A5W9Z8</accession>
<feature type="region of interest" description="Disordered" evidence="1">
    <location>
        <begin position="28"/>
        <end position="53"/>
    </location>
</feature>
<organism evidence="3 4">
    <name type="scientific">OM182 bacterium MED-G28</name>
    <dbReference type="NCBI Taxonomy" id="1986256"/>
    <lineage>
        <taxon>Bacteria</taxon>
        <taxon>Pseudomonadati</taxon>
        <taxon>Pseudomonadota</taxon>
        <taxon>Gammaproteobacteria</taxon>
        <taxon>OMG group</taxon>
        <taxon>OM182 clade</taxon>
    </lineage>
</organism>
<dbReference type="AlphaFoldDB" id="A0A2A5W9Z8"/>
<sequence length="343" mass="38547">MNKAVLSILVALPLAFVQSLLIAQESFPRTPSGKPDFSGNYDTSSLTPMNRPAEFGDREYYTAEEVKAISDGAANRLAYGDEPLDPDRSAPEAGANVGAYDGFWMNFGDSASAINGNYRTSIITYPENGRMPALTEEGKEKAAMRIPFEWPQEYTKGGAWWLEEPDVHPFDGPENLSLGTRCIYTGVASLPVTSLPYNNIKKVVQTEDYLMIYIEWNHWARIIRINDEEHKHVSHASYDGDSIAWWEGDTLVVETVNILNEAPREVADRRIVERFSRNDDGGIVYGYTVEDANYTDSYSAEVSWRLTDKEPYEFACHEGNHAMAGILAGARRQEMEYREKNGL</sequence>
<proteinExistence type="predicted"/>